<dbReference type="SMART" id="SM01008">
    <property type="entry name" value="Ald_Xan_dh_C"/>
    <property type="match status" value="1"/>
</dbReference>
<dbReference type="SUPFAM" id="SSF55447">
    <property type="entry name" value="CO dehydrogenase flavoprotein C-terminal domain-like"/>
    <property type="match status" value="1"/>
</dbReference>
<evidence type="ECO:0000256" key="1">
    <source>
        <dbReference type="ARBA" id="ARBA00001974"/>
    </source>
</evidence>
<comment type="subcellular location">
    <subcellularLocation>
        <location evidence="2">Cytoplasm</location>
    </subcellularLocation>
</comment>
<dbReference type="SUPFAM" id="SSF56176">
    <property type="entry name" value="FAD-binding/transporter-associated domain-like"/>
    <property type="match status" value="1"/>
</dbReference>
<dbReference type="PROSITE" id="PS51387">
    <property type="entry name" value="FAD_PCMH"/>
    <property type="match status" value="1"/>
</dbReference>
<feature type="domain" description="FAD-binding PCMH-type" evidence="20">
    <location>
        <begin position="234"/>
        <end position="419"/>
    </location>
</feature>
<dbReference type="Pfam" id="PF01315">
    <property type="entry name" value="Ald_Xan_dh_C"/>
    <property type="match status" value="1"/>
</dbReference>
<dbReference type="CDD" id="cd00207">
    <property type="entry name" value="fer2"/>
    <property type="match status" value="1"/>
</dbReference>
<evidence type="ECO:0000256" key="3">
    <source>
        <dbReference type="ARBA" id="ARBA00006849"/>
    </source>
</evidence>
<feature type="binding site" evidence="18">
    <location>
        <position position="427"/>
    </location>
    <ligand>
        <name>FAD</name>
        <dbReference type="ChEBI" id="CHEBI:57692"/>
    </ligand>
</feature>
<evidence type="ECO:0000256" key="11">
    <source>
        <dbReference type="ARBA" id="ARBA00022827"/>
    </source>
</evidence>
<protein>
    <recommendedName>
        <fullName evidence="5">aldehyde oxidase</fullName>
        <ecNumber evidence="5">1.2.3.1</ecNumber>
    </recommendedName>
</protein>
<feature type="binding site" evidence="19">
    <location>
        <position position="45"/>
    </location>
    <ligand>
        <name>[2Fe-2S] cluster</name>
        <dbReference type="ChEBI" id="CHEBI:190135"/>
        <label>1</label>
    </ligand>
</feature>
<reference evidence="21" key="1">
    <citation type="submission" date="2025-08" db="UniProtKB">
        <authorList>
            <consortium name="Ensembl"/>
        </authorList>
    </citation>
    <scope>IDENTIFICATION</scope>
</reference>
<evidence type="ECO:0000256" key="2">
    <source>
        <dbReference type="ARBA" id="ARBA00004496"/>
    </source>
</evidence>
<accession>A0A8C2W2I8</accession>
<dbReference type="Gene3D" id="3.30.465.10">
    <property type="match status" value="1"/>
</dbReference>
<feature type="binding site" evidence="19">
    <location>
        <position position="110"/>
    </location>
    <ligand>
        <name>[2Fe-2S] cluster</name>
        <dbReference type="ChEBI" id="CHEBI:190135"/>
        <label>2</label>
    </ligand>
</feature>
<dbReference type="InterPro" id="IPR036318">
    <property type="entry name" value="FAD-bd_PCMH-like_sf"/>
</dbReference>
<evidence type="ECO:0000259" key="20">
    <source>
        <dbReference type="PROSITE" id="PS51387"/>
    </source>
</evidence>
<evidence type="ECO:0000313" key="21">
    <source>
        <dbReference type="Ensembl" id="ENSCLAP00000021020.1"/>
    </source>
</evidence>
<evidence type="ECO:0000256" key="10">
    <source>
        <dbReference type="ARBA" id="ARBA00022723"/>
    </source>
</evidence>
<dbReference type="Gene3D" id="3.30.390.50">
    <property type="entry name" value="CO dehydrogenase flavoprotein, C-terminal domain"/>
    <property type="match status" value="1"/>
</dbReference>
<evidence type="ECO:0000256" key="7">
    <source>
        <dbReference type="ARBA" id="ARBA00022505"/>
    </source>
</evidence>
<dbReference type="InterPro" id="IPR006058">
    <property type="entry name" value="2Fe2S_fd_BS"/>
</dbReference>
<comment type="cofactor">
    <cofactor evidence="19">
        <name>Mo-molybdopterin</name>
        <dbReference type="ChEBI" id="CHEBI:71302"/>
    </cofactor>
    <text evidence="19">Binds 1 Mo-molybdopterin (Mo-MPT) cofactor per subunit.</text>
</comment>
<evidence type="ECO:0000256" key="5">
    <source>
        <dbReference type="ARBA" id="ARBA00013041"/>
    </source>
</evidence>
<dbReference type="PANTHER" id="PTHR45444">
    <property type="entry name" value="XANTHINE DEHYDROGENASE"/>
    <property type="match status" value="1"/>
</dbReference>
<feature type="binding site" evidence="19">
    <location>
        <position position="48"/>
    </location>
    <ligand>
        <name>[2Fe-2S] cluster</name>
        <dbReference type="ChEBI" id="CHEBI:190135"/>
        <label>1</label>
    </ligand>
</feature>
<feature type="binding site" evidence="19">
    <location>
        <position position="40"/>
    </location>
    <ligand>
        <name>[2Fe-2S] cluster</name>
        <dbReference type="ChEBI" id="CHEBI:190135"/>
        <label>1</label>
    </ligand>
</feature>
<sequence length="1332" mass="146303">MPSPSSSDELIFFVNGKKVTPGPFLDSFPPVRLTGTKFACGEGGCGACTVMVSRYSTTNQEIRHYPATACLVPLCSLHGAAITTVEGVGSIRTRVHPVQERLAKCHGTQCGFCSPGMVMSIYTLLRNHPDPTPEQVTEALGGNLCRCTGYRPIVESATTFCAEPTVCPVKGSGKCCLEEEEEEEETGSVRARRKVCTKLYDKDEFQPLDPSQEPIFPPELIRMAEDPDKRRLTFRGERTTWLAPVTLMDLLELRADFPQAPLVMGNTTVGPDMKFKGDFHPVFISPLGVPELCLLNSEGDGVTVGAGHSLAQLSDALKSIVSKQPAEKTETCRALLKHLRTLAGPPIRNMATLGGHVATRATISDLNPILAAGKATLQLISKDGERQIPLDGAFLEGSPEANLKPGEIVLSVSIPYSTQWQFVSGLRQAQRQENAMAIVNAGMSVRFEDGTSTIRDLQMFYGGVGPTVVSASRTCAQLVGRQWDDQMLSEACRGVLDEIHLPPGAKGGQVEFRRTLLLSLLFKFYLRVRRGLSRLDPQKFPDIPEQYTSALEDFPIVTPRGLQMFQCVDPRQPLQDSVGYPVMHQAGLKHATGEAVFVDDMPPVGQELFLAVVTSTRAHAKIISIDTAEALALPGVVSVITAEDVPGENHHNGEILYAQGEVICVGQIVCTVAADTHAHAREAARKVKIEYEDIEPRIITIEQALEHSSFLSPERKIEQGDVERAFRHVDQIIEGEVHVEGQEHFYMETQTILAVPREEDKEMVLHLGTQYPTHVQEFVAAALNIPRSRVACHMRRAGGAFGGKVTKPALLGAVAAVAANKTGRPIRFVLERGDDMLITAGRHPLLGRYKVGFMKNGLIKAADVEFYVNGGCTPDESQLVVEYVVLKSENAYYIPNFRCRGRACRTNLPSNTAFRGFGFPQATVVVEAYVTAVASHCDLLPEEVREINMYKRTSQTAYKQTFHPEPLRRCWKECLEQSSFHARKQAAEDFNRQSRWKKRGLAVIPMKYTIGVPIAYYQQAAALVHIYLDGSVLLTHGGCELGQGLHTKMLQVASRELGVPTSYIHLSETSTVTVPNAVFTAGSMGTDINGKAVQNACQILMARLQPIIRRNPHGKWEEWVKKAFEESISLSATGYFRGYQTNMDWDKEQGDAFPYYVYGAACAEVDIDCLSGAHKLLRADIFMDAAFSINPAVDIGQIEGAFVQGMGLYTTEELKYSPEGVLHSQGTNDYKIPTVTEIPEDLHVTLLHSRNPVAIYSSKGLGEAGVFLGSSVLFAISDAVATARRERGLKENFAVRSPATPEWIRMACVDQFTDMIPRDDPSTFTPWSICVS</sequence>
<comment type="cofactor">
    <cofactor evidence="19">
        <name>[2Fe-2S] cluster</name>
        <dbReference type="ChEBI" id="CHEBI:190135"/>
    </cofactor>
    <text evidence="19">Binds 2 [2Fe-2S] clusters.</text>
</comment>
<dbReference type="InterPro" id="IPR016167">
    <property type="entry name" value="FAD-bd_PCMH_sub1"/>
</dbReference>
<evidence type="ECO:0000256" key="13">
    <source>
        <dbReference type="ARBA" id="ARBA00023004"/>
    </source>
</evidence>
<dbReference type="PROSITE" id="PS00197">
    <property type="entry name" value="2FE2S_FER_1"/>
    <property type="match status" value="1"/>
</dbReference>
<keyword evidence="9 19" id="KW-0001">2Fe-2S</keyword>
<feature type="binding site" evidence="18">
    <location>
        <begin position="262"/>
        <end position="269"/>
    </location>
    <ligand>
        <name>FAD</name>
        <dbReference type="ChEBI" id="CHEBI:57692"/>
    </ligand>
</feature>
<keyword evidence="13 19" id="KW-0408">Iron</keyword>
<dbReference type="InterPro" id="IPR016169">
    <property type="entry name" value="FAD-bd_PCMH_sub2"/>
</dbReference>
<feature type="active site" description="Proton acceptor" evidence="17">
    <location>
        <position position="1263"/>
    </location>
</feature>
<dbReference type="FunFam" id="3.30.43.10:FF:000001">
    <property type="entry name" value="Xanthine dehydrogenase/oxidase"/>
    <property type="match status" value="1"/>
</dbReference>
<dbReference type="InterPro" id="IPR036856">
    <property type="entry name" value="Ald_Oxase/Xan_DH_a/b_sf"/>
</dbReference>
<keyword evidence="14 19" id="KW-0411">Iron-sulfur</keyword>
<evidence type="ECO:0000256" key="19">
    <source>
        <dbReference type="PIRSR" id="PIRSR000127-3"/>
    </source>
</evidence>
<comment type="cofactor">
    <cofactor evidence="1 18">
        <name>FAD</name>
        <dbReference type="ChEBI" id="CHEBI:57692"/>
    </cofactor>
</comment>
<evidence type="ECO:0000256" key="6">
    <source>
        <dbReference type="ARBA" id="ARBA00022490"/>
    </source>
</evidence>
<dbReference type="Pfam" id="PF03450">
    <property type="entry name" value="CO_deh_flav_C"/>
    <property type="match status" value="1"/>
</dbReference>
<proteinExistence type="inferred from homology"/>
<dbReference type="Gene3D" id="3.30.43.10">
    <property type="entry name" value="Uridine Diphospho-n-acetylenolpyruvylglucosamine Reductase, domain 2"/>
    <property type="match status" value="1"/>
</dbReference>
<dbReference type="InterPro" id="IPR002346">
    <property type="entry name" value="Mopterin_DH_FAD-bd"/>
</dbReference>
<dbReference type="InterPro" id="IPR008274">
    <property type="entry name" value="AldOxase/xan_DH_MoCoBD1"/>
</dbReference>
<comment type="cofactor">
    <cofactor evidence="15">
        <name>[2Fe-2S] cluster</name>
        <dbReference type="ChEBI" id="CHEBI:190135"/>
    </cofactor>
</comment>
<dbReference type="InterPro" id="IPR012675">
    <property type="entry name" value="Beta-grasp_dom_sf"/>
</dbReference>
<keyword evidence="8" id="KW-0285">Flavoprotein</keyword>
<dbReference type="GO" id="GO:0004031">
    <property type="term" value="F:aldehyde oxidase activity"/>
    <property type="evidence" value="ECO:0007669"/>
    <property type="project" value="UniProtKB-EC"/>
</dbReference>
<comment type="subunit">
    <text evidence="4">Homodimer.</text>
</comment>
<dbReference type="InterPro" id="IPR016208">
    <property type="entry name" value="Ald_Oxase/xanthine_DH-like"/>
</dbReference>
<organism evidence="21 22">
    <name type="scientific">Chinchilla lanigera</name>
    <name type="common">Long-tailed chinchilla</name>
    <name type="synonym">Chinchilla villidera</name>
    <dbReference type="NCBI Taxonomy" id="34839"/>
    <lineage>
        <taxon>Eukaryota</taxon>
        <taxon>Metazoa</taxon>
        <taxon>Chordata</taxon>
        <taxon>Craniata</taxon>
        <taxon>Vertebrata</taxon>
        <taxon>Euteleostomi</taxon>
        <taxon>Mammalia</taxon>
        <taxon>Eutheria</taxon>
        <taxon>Euarchontoglires</taxon>
        <taxon>Glires</taxon>
        <taxon>Rodentia</taxon>
        <taxon>Hystricomorpha</taxon>
        <taxon>Chinchillidae</taxon>
        <taxon>Chinchilla</taxon>
    </lineage>
</organism>
<feature type="binding site" evidence="19">
    <location>
        <position position="70"/>
    </location>
    <ligand>
        <name>[2Fe-2S] cluster</name>
        <dbReference type="ChEBI" id="CHEBI:190135"/>
        <label>1</label>
    </ligand>
</feature>
<evidence type="ECO:0000256" key="8">
    <source>
        <dbReference type="ARBA" id="ARBA00022630"/>
    </source>
</evidence>
<dbReference type="Gene3D" id="3.30.365.10">
    <property type="entry name" value="Aldehyde oxidase/xanthine dehydrogenase, molybdopterin binding domain"/>
    <property type="match status" value="4"/>
</dbReference>
<keyword evidence="12" id="KW-0560">Oxidoreductase</keyword>
<evidence type="ECO:0000256" key="15">
    <source>
        <dbReference type="ARBA" id="ARBA00034078"/>
    </source>
</evidence>
<dbReference type="FunFam" id="3.30.390.50:FF:000001">
    <property type="entry name" value="Xanthine dehydrogenase oxidase"/>
    <property type="match status" value="1"/>
</dbReference>
<name>A0A8C2W2I8_CHILA</name>
<reference evidence="21" key="2">
    <citation type="submission" date="2025-09" db="UniProtKB">
        <authorList>
            <consortium name="Ensembl"/>
        </authorList>
    </citation>
    <scope>IDENTIFICATION</scope>
</reference>
<keyword evidence="6" id="KW-0963">Cytoplasm</keyword>
<dbReference type="Pfam" id="PF20256">
    <property type="entry name" value="MoCoBD_2"/>
    <property type="match status" value="1"/>
</dbReference>
<dbReference type="InterPro" id="IPR001041">
    <property type="entry name" value="2Fe-2S_ferredoxin-type"/>
</dbReference>
<keyword evidence="11 18" id="KW-0274">FAD</keyword>
<feature type="binding site" evidence="19">
    <location>
        <position position="915"/>
    </location>
    <ligand>
        <name>Mo-molybdopterin</name>
        <dbReference type="ChEBI" id="CHEBI:71302"/>
    </ligand>
    <ligandPart>
        <name>Mo</name>
        <dbReference type="ChEBI" id="CHEBI:28685"/>
    </ligandPart>
</feature>
<dbReference type="Pfam" id="PF01799">
    <property type="entry name" value="Fer2_2"/>
    <property type="match status" value="1"/>
</dbReference>
<dbReference type="GO" id="GO:0005737">
    <property type="term" value="C:cytoplasm"/>
    <property type="evidence" value="ECO:0007669"/>
    <property type="project" value="UniProtKB-SubCell"/>
</dbReference>
<comment type="catalytic activity">
    <reaction evidence="16">
        <text>an aldehyde + O2 + H2O = a carboxylate + H2O2 + H(+)</text>
        <dbReference type="Rhea" id="RHEA:16829"/>
        <dbReference type="ChEBI" id="CHEBI:15377"/>
        <dbReference type="ChEBI" id="CHEBI:15378"/>
        <dbReference type="ChEBI" id="CHEBI:15379"/>
        <dbReference type="ChEBI" id="CHEBI:16240"/>
        <dbReference type="ChEBI" id="CHEBI:17478"/>
        <dbReference type="ChEBI" id="CHEBI:29067"/>
        <dbReference type="EC" id="1.2.3.1"/>
    </reaction>
</comment>
<dbReference type="Gene3D" id="3.90.1170.50">
    <property type="entry name" value="Aldehyde oxidase/xanthine dehydrogenase, a/b hammerhead"/>
    <property type="match status" value="1"/>
</dbReference>
<dbReference type="SUPFAM" id="SSF56003">
    <property type="entry name" value="Molybdenum cofactor-binding domain"/>
    <property type="match status" value="1"/>
</dbReference>
<dbReference type="GO" id="GO:0071949">
    <property type="term" value="F:FAD binding"/>
    <property type="evidence" value="ECO:0007669"/>
    <property type="project" value="InterPro"/>
</dbReference>
<dbReference type="SUPFAM" id="SSF54665">
    <property type="entry name" value="CO dehydrogenase molybdoprotein N-domain-like"/>
    <property type="match status" value="1"/>
</dbReference>
<dbReference type="PIRSF" id="PIRSF000127">
    <property type="entry name" value="Xanthine_DH"/>
    <property type="match status" value="1"/>
</dbReference>
<dbReference type="InterPro" id="IPR037165">
    <property type="entry name" value="AldOxase/xan_DH_Mopterin-bd_sf"/>
</dbReference>
<dbReference type="SMART" id="SM01092">
    <property type="entry name" value="CO_deh_flav_C"/>
    <property type="match status" value="1"/>
</dbReference>
<dbReference type="FunFam" id="3.30.365.10:FF:000025">
    <property type="entry name" value="Aldehyde oxidase 4"/>
    <property type="match status" value="1"/>
</dbReference>
<dbReference type="GO" id="GO:0051537">
    <property type="term" value="F:2 iron, 2 sulfur cluster binding"/>
    <property type="evidence" value="ECO:0007669"/>
    <property type="project" value="UniProtKB-KW"/>
</dbReference>
<dbReference type="PANTHER" id="PTHR45444:SF3">
    <property type="entry name" value="XANTHINE DEHYDROGENASE"/>
    <property type="match status" value="1"/>
</dbReference>
<dbReference type="FunFam" id="1.10.150.120:FF:000001">
    <property type="entry name" value="Aldehyde oxidase 1"/>
    <property type="match status" value="1"/>
</dbReference>
<evidence type="ECO:0000256" key="9">
    <source>
        <dbReference type="ARBA" id="ARBA00022714"/>
    </source>
</evidence>
<keyword evidence="10 19" id="KW-0479">Metal-binding</keyword>
<dbReference type="Gene3D" id="1.10.150.120">
    <property type="entry name" value="[2Fe-2S]-binding domain"/>
    <property type="match status" value="1"/>
</dbReference>
<evidence type="ECO:0000256" key="18">
    <source>
        <dbReference type="PIRSR" id="PIRSR000127-2"/>
    </source>
</evidence>
<keyword evidence="22" id="KW-1185">Reference proteome</keyword>
<feature type="binding site" evidence="19">
    <location>
        <position position="770"/>
    </location>
    <ligand>
        <name>Mo-molybdopterin</name>
        <dbReference type="ChEBI" id="CHEBI:71302"/>
    </ligand>
    <ligandPart>
        <name>Mo</name>
        <dbReference type="ChEBI" id="CHEBI:28685"/>
    </ligandPart>
</feature>
<evidence type="ECO:0000256" key="17">
    <source>
        <dbReference type="PIRSR" id="PIRSR000127-1"/>
    </source>
</evidence>
<dbReference type="InterPro" id="IPR036884">
    <property type="entry name" value="2Fe-2S-bd_dom_sf"/>
</dbReference>
<feature type="binding site" evidence="18">
    <location>
        <position position="365"/>
    </location>
    <ligand>
        <name>FAD</name>
        <dbReference type="ChEBI" id="CHEBI:57692"/>
    </ligand>
</feature>
<dbReference type="FunFam" id="3.30.465.10:FF:000004">
    <property type="entry name" value="Xanthine dehydrogenase/oxidase"/>
    <property type="match status" value="1"/>
</dbReference>
<dbReference type="FunFam" id="3.30.365.10:FF:000003">
    <property type="entry name" value="Aldehyde oxidase 1"/>
    <property type="match status" value="1"/>
</dbReference>
<dbReference type="InterPro" id="IPR036683">
    <property type="entry name" value="CO_DH_flav_C_dom_sf"/>
</dbReference>
<dbReference type="InterPro" id="IPR000674">
    <property type="entry name" value="Ald_Oxase/Xan_DH_a/b"/>
</dbReference>
<dbReference type="GeneTree" id="ENSGT00950000183114"/>
<dbReference type="GO" id="GO:0005506">
    <property type="term" value="F:iron ion binding"/>
    <property type="evidence" value="ECO:0007669"/>
    <property type="project" value="InterPro"/>
</dbReference>
<feature type="binding site" evidence="19">
    <location>
        <position position="113"/>
    </location>
    <ligand>
        <name>[2Fe-2S] cluster</name>
        <dbReference type="ChEBI" id="CHEBI:190135"/>
        <label>2</label>
    </ligand>
</feature>
<evidence type="ECO:0000256" key="4">
    <source>
        <dbReference type="ARBA" id="ARBA00011738"/>
    </source>
</evidence>
<dbReference type="FunFam" id="3.30.365.10:FF:000001">
    <property type="entry name" value="Xanthine dehydrogenase oxidase"/>
    <property type="match status" value="1"/>
</dbReference>
<feature type="binding site" evidence="19">
    <location>
        <position position="147"/>
    </location>
    <ligand>
        <name>[2Fe-2S] cluster</name>
        <dbReference type="ChEBI" id="CHEBI:190135"/>
        <label>2</label>
    </ligand>
</feature>
<gene>
    <name evidence="21" type="primary">LOC102004541</name>
</gene>
<dbReference type="FunFam" id="3.30.365.10:FF:000004">
    <property type="entry name" value="Xanthine dehydrogenase oxidase"/>
    <property type="match status" value="1"/>
</dbReference>
<evidence type="ECO:0000256" key="16">
    <source>
        <dbReference type="ARBA" id="ARBA00047679"/>
    </source>
</evidence>
<dbReference type="Pfam" id="PF00111">
    <property type="entry name" value="Fer2"/>
    <property type="match status" value="1"/>
</dbReference>
<comment type="similarity">
    <text evidence="3">Belongs to the xanthine dehydrogenase family.</text>
</comment>
<dbReference type="FunFam" id="3.10.20.30:FF:000015">
    <property type="entry name" value="Aldehyde oxidase 1"/>
    <property type="match status" value="1"/>
</dbReference>
<dbReference type="InterPro" id="IPR002888">
    <property type="entry name" value="2Fe-2S-bd"/>
</dbReference>
<feature type="binding site" evidence="19">
    <location>
        <position position="1082"/>
    </location>
    <ligand>
        <name>Mo-molybdopterin</name>
        <dbReference type="ChEBI" id="CHEBI:71302"/>
    </ligand>
    <ligandPart>
        <name>Mo</name>
        <dbReference type="ChEBI" id="CHEBI:28685"/>
    </ligandPart>
</feature>
<dbReference type="InterPro" id="IPR046867">
    <property type="entry name" value="AldOxase/xan_DH_MoCoBD2"/>
</dbReference>
<dbReference type="Pfam" id="PF02738">
    <property type="entry name" value="MoCoBD_1"/>
    <property type="match status" value="1"/>
</dbReference>
<feature type="binding site" evidence="19">
    <location>
        <position position="801"/>
    </location>
    <ligand>
        <name>Mo-molybdopterin</name>
        <dbReference type="ChEBI" id="CHEBI:71302"/>
    </ligand>
    <ligandPart>
        <name>Mo</name>
        <dbReference type="ChEBI" id="CHEBI:28685"/>
    </ligandPart>
</feature>
<dbReference type="InterPro" id="IPR005107">
    <property type="entry name" value="CO_DH_flav_C"/>
</dbReference>
<dbReference type="SUPFAM" id="SSF47741">
    <property type="entry name" value="CO dehydrogenase ISP C-domain like"/>
    <property type="match status" value="1"/>
</dbReference>
<feature type="binding site" evidence="19">
    <location>
        <position position="145"/>
    </location>
    <ligand>
        <name>[2Fe-2S] cluster</name>
        <dbReference type="ChEBI" id="CHEBI:190135"/>
        <label>2</label>
    </ligand>
</feature>
<dbReference type="SUPFAM" id="SSF54292">
    <property type="entry name" value="2Fe-2S ferredoxin-like"/>
    <property type="match status" value="1"/>
</dbReference>
<evidence type="ECO:0000313" key="22">
    <source>
        <dbReference type="Proteomes" id="UP000694398"/>
    </source>
</evidence>
<dbReference type="InterPro" id="IPR016166">
    <property type="entry name" value="FAD-bd_PCMH"/>
</dbReference>
<dbReference type="FunFam" id="3.90.1170.50:FF:000001">
    <property type="entry name" value="Aldehyde oxidase 1"/>
    <property type="match status" value="1"/>
</dbReference>
<keyword evidence="7 19" id="KW-0500">Molybdenum</keyword>
<dbReference type="Pfam" id="PF00941">
    <property type="entry name" value="FAD_binding_5"/>
    <property type="match status" value="1"/>
</dbReference>
<dbReference type="InterPro" id="IPR036010">
    <property type="entry name" value="2Fe-2S_ferredoxin-like_sf"/>
</dbReference>
<dbReference type="Proteomes" id="UP000694398">
    <property type="component" value="Unassembled WGS sequence"/>
</dbReference>
<dbReference type="Ensembl" id="ENSCLAT00000021221.1">
    <property type="protein sequence ID" value="ENSCLAP00000021020.1"/>
    <property type="gene ID" value="ENSCLAG00000014402.1"/>
</dbReference>
<feature type="binding site" evidence="18">
    <location>
        <position position="917"/>
    </location>
    <ligand>
        <name>substrate</name>
    </ligand>
</feature>
<dbReference type="Gene3D" id="3.10.20.30">
    <property type="match status" value="1"/>
</dbReference>
<evidence type="ECO:0000256" key="12">
    <source>
        <dbReference type="ARBA" id="ARBA00023002"/>
    </source>
</evidence>
<dbReference type="EC" id="1.2.3.1" evidence="5"/>
<evidence type="ECO:0000256" key="14">
    <source>
        <dbReference type="ARBA" id="ARBA00023014"/>
    </source>
</evidence>
<dbReference type="OMA" id="AQSEVIC"/>